<dbReference type="EMBL" id="BGPR01077820">
    <property type="protein sequence ID" value="GBL67512.1"/>
    <property type="molecule type" value="Genomic_DNA"/>
</dbReference>
<dbReference type="AlphaFoldDB" id="A0A4Y1ZU74"/>
<protein>
    <submittedName>
        <fullName evidence="1">Uncharacterized protein</fullName>
    </submittedName>
</protein>
<evidence type="ECO:0000313" key="2">
    <source>
        <dbReference type="Proteomes" id="UP000499080"/>
    </source>
</evidence>
<organism evidence="1 2">
    <name type="scientific">Araneus ventricosus</name>
    <name type="common">Orbweaver spider</name>
    <name type="synonym">Epeira ventricosa</name>
    <dbReference type="NCBI Taxonomy" id="182803"/>
    <lineage>
        <taxon>Eukaryota</taxon>
        <taxon>Metazoa</taxon>
        <taxon>Ecdysozoa</taxon>
        <taxon>Arthropoda</taxon>
        <taxon>Chelicerata</taxon>
        <taxon>Arachnida</taxon>
        <taxon>Araneae</taxon>
        <taxon>Araneomorphae</taxon>
        <taxon>Entelegynae</taxon>
        <taxon>Araneoidea</taxon>
        <taxon>Araneidae</taxon>
        <taxon>Araneus</taxon>
    </lineage>
</organism>
<name>A0A4Y1ZU74_ARAVE</name>
<reference evidence="1 2" key="1">
    <citation type="journal article" date="2019" name="Sci. Rep.">
        <title>Orb-weaving spider Araneus ventricosus genome elucidates the spidroin gene catalogue.</title>
        <authorList>
            <person name="Kono N."/>
            <person name="Nakamura H."/>
            <person name="Ohtoshi R."/>
            <person name="Moran D.A.P."/>
            <person name="Shinohara A."/>
            <person name="Yoshida Y."/>
            <person name="Fujiwara M."/>
            <person name="Mori M."/>
            <person name="Tomita M."/>
            <person name="Arakawa K."/>
        </authorList>
    </citation>
    <scope>NUCLEOTIDE SEQUENCE [LARGE SCALE GENOMIC DNA]</scope>
</reference>
<proteinExistence type="predicted"/>
<sequence>YADLEEDIAARKLESEDEEKILKALWAREILYLDLRACDCNLIAKRKEPLRSISFSAVPKILKSIDRSIRAISRTDTASTSLETSCTRRW</sequence>
<accession>A0A4Y1ZU74</accession>
<comment type="caution">
    <text evidence="1">The sequence shown here is derived from an EMBL/GenBank/DDBJ whole genome shotgun (WGS) entry which is preliminary data.</text>
</comment>
<gene>
    <name evidence="1" type="ORF">AVEN_228558_1</name>
</gene>
<dbReference type="Proteomes" id="UP000499080">
    <property type="component" value="Unassembled WGS sequence"/>
</dbReference>
<keyword evidence="2" id="KW-1185">Reference proteome</keyword>
<feature type="non-terminal residue" evidence="1">
    <location>
        <position position="1"/>
    </location>
</feature>
<evidence type="ECO:0000313" key="1">
    <source>
        <dbReference type="EMBL" id="GBL67512.1"/>
    </source>
</evidence>